<dbReference type="PANTHER" id="PTHR45138:SF9">
    <property type="entry name" value="DIGUANYLATE CYCLASE DGCM-RELATED"/>
    <property type="match status" value="1"/>
</dbReference>
<dbReference type="InterPro" id="IPR050469">
    <property type="entry name" value="Diguanylate_Cyclase"/>
</dbReference>
<dbReference type="eggNOG" id="COG3706">
    <property type="taxonomic scope" value="Bacteria"/>
</dbReference>
<dbReference type="STRING" id="1280949.HAD_01015"/>
<dbReference type="CDD" id="cd01949">
    <property type="entry name" value="GGDEF"/>
    <property type="match status" value="1"/>
</dbReference>
<proteinExistence type="predicted"/>
<dbReference type="PANTHER" id="PTHR45138">
    <property type="entry name" value="REGULATORY COMPONENTS OF SENSORY TRANSDUCTION SYSTEM"/>
    <property type="match status" value="1"/>
</dbReference>
<dbReference type="Gene3D" id="1.20.120.30">
    <property type="entry name" value="Aspartate receptor, ligand-binding domain"/>
    <property type="match status" value="1"/>
</dbReference>
<sequence>MMAEQNSNPETGDFVHVSPGEIRNAISVLEQALFNHVHWTNALNTTLICGLHPDERDLEPEAHRKCRFGQWYYSADTRAVQSNPNFRELEKLHCELHESAAHLLVLSQSHQPIPMTDYEKFTNELKEMRLLIDTLKRELEDEIYNVDPLTGASSRIGMLTKLREQHELVRRKLESCVIVMMDIDRFKMVNDKYGHLVGDRALAEFSHHVLRHTRPFDRLFRYGGEEFLLCVPHTDLASAHALIERIRSELADKAIDVDGFPPFSITASFGMSLLDPDTGVAECIERADQATYAAKQRGRNMTVIWDPSMERRMAS</sequence>
<keyword evidence="3" id="KW-0175">Coiled coil</keyword>
<dbReference type="Proteomes" id="UP000027446">
    <property type="component" value="Unassembled WGS sequence"/>
</dbReference>
<dbReference type="SMART" id="SM00267">
    <property type="entry name" value="GGDEF"/>
    <property type="match status" value="1"/>
</dbReference>
<dbReference type="InterPro" id="IPR000160">
    <property type="entry name" value="GGDEF_dom"/>
</dbReference>
<comment type="caution">
    <text evidence="5">The sequence shown here is derived from an EMBL/GenBank/DDBJ whole genome shotgun (WGS) entry which is preliminary data.</text>
</comment>
<dbReference type="Pfam" id="PF00990">
    <property type="entry name" value="GGDEF"/>
    <property type="match status" value="1"/>
</dbReference>
<dbReference type="InterPro" id="IPR025991">
    <property type="entry name" value="Chemoreceptor_zinc-bind_dom"/>
</dbReference>
<dbReference type="NCBIfam" id="TIGR00254">
    <property type="entry name" value="GGDEF"/>
    <property type="match status" value="1"/>
</dbReference>
<feature type="coiled-coil region" evidence="3">
    <location>
        <begin position="118"/>
        <end position="145"/>
    </location>
</feature>
<evidence type="ECO:0000313" key="6">
    <source>
        <dbReference type="Proteomes" id="UP000027446"/>
    </source>
</evidence>
<dbReference type="OrthoDB" id="9812260at2"/>
<organism evidence="5 6">
    <name type="scientific">Hyphomonas adhaerens MHS-3</name>
    <dbReference type="NCBI Taxonomy" id="1280949"/>
    <lineage>
        <taxon>Bacteria</taxon>
        <taxon>Pseudomonadati</taxon>
        <taxon>Pseudomonadota</taxon>
        <taxon>Alphaproteobacteria</taxon>
        <taxon>Hyphomonadales</taxon>
        <taxon>Hyphomonadaceae</taxon>
        <taxon>Hyphomonas</taxon>
    </lineage>
</organism>
<gene>
    <name evidence="5" type="ORF">HAD_01015</name>
</gene>
<evidence type="ECO:0000256" key="3">
    <source>
        <dbReference type="SAM" id="Coils"/>
    </source>
</evidence>
<evidence type="ECO:0000313" key="5">
    <source>
        <dbReference type="EMBL" id="KCZ84216.1"/>
    </source>
</evidence>
<dbReference type="Gene3D" id="3.30.70.270">
    <property type="match status" value="1"/>
</dbReference>
<dbReference type="EC" id="2.7.7.65" evidence="1"/>
<dbReference type="InterPro" id="IPR043128">
    <property type="entry name" value="Rev_trsase/Diguanyl_cyclase"/>
</dbReference>
<dbReference type="Pfam" id="PF13682">
    <property type="entry name" value="CZB"/>
    <property type="match status" value="1"/>
</dbReference>
<dbReference type="SUPFAM" id="SSF55073">
    <property type="entry name" value="Nucleotide cyclase"/>
    <property type="match status" value="1"/>
</dbReference>
<dbReference type="EMBL" id="ARYH01000001">
    <property type="protein sequence ID" value="KCZ84216.1"/>
    <property type="molecule type" value="Genomic_DNA"/>
</dbReference>
<reference evidence="5 6" key="1">
    <citation type="journal article" date="2014" name="Antonie Van Leeuwenhoek">
        <title>Hyphomonas beringensis sp. nov. and Hyphomonas chukchiensis sp. nov., isolated from surface seawater of the Bering Sea and Chukchi Sea.</title>
        <authorList>
            <person name="Li C."/>
            <person name="Lai Q."/>
            <person name="Li G."/>
            <person name="Dong C."/>
            <person name="Wang J."/>
            <person name="Liao Y."/>
            <person name="Shao Z."/>
        </authorList>
    </citation>
    <scope>NUCLEOTIDE SEQUENCE [LARGE SCALE GENOMIC DNA]</scope>
    <source>
        <strain evidence="5 6">MHS-3</strain>
    </source>
</reference>
<dbReference type="NCBIfam" id="NF007380">
    <property type="entry name" value="PRK09894.1"/>
    <property type="match status" value="1"/>
</dbReference>
<dbReference type="PROSITE" id="PS50887">
    <property type="entry name" value="GGDEF"/>
    <property type="match status" value="1"/>
</dbReference>
<evidence type="ECO:0000256" key="2">
    <source>
        <dbReference type="ARBA" id="ARBA00034247"/>
    </source>
</evidence>
<dbReference type="InterPro" id="IPR029787">
    <property type="entry name" value="Nucleotide_cyclase"/>
</dbReference>
<name>A0A069E8I1_9PROT</name>
<dbReference type="GO" id="GO:0052621">
    <property type="term" value="F:diguanylate cyclase activity"/>
    <property type="evidence" value="ECO:0007669"/>
    <property type="project" value="UniProtKB-EC"/>
</dbReference>
<comment type="catalytic activity">
    <reaction evidence="2">
        <text>2 GTP = 3',3'-c-di-GMP + 2 diphosphate</text>
        <dbReference type="Rhea" id="RHEA:24898"/>
        <dbReference type="ChEBI" id="CHEBI:33019"/>
        <dbReference type="ChEBI" id="CHEBI:37565"/>
        <dbReference type="ChEBI" id="CHEBI:58805"/>
        <dbReference type="EC" id="2.7.7.65"/>
    </reaction>
</comment>
<feature type="domain" description="GGDEF" evidence="4">
    <location>
        <begin position="174"/>
        <end position="307"/>
    </location>
</feature>
<accession>A0A069E8I1</accession>
<dbReference type="FunFam" id="3.30.70.270:FF:000001">
    <property type="entry name" value="Diguanylate cyclase domain protein"/>
    <property type="match status" value="1"/>
</dbReference>
<keyword evidence="6" id="KW-1185">Reference proteome</keyword>
<protein>
    <recommendedName>
        <fullName evidence="1">diguanylate cyclase</fullName>
        <ecNumber evidence="1">2.7.7.65</ecNumber>
    </recommendedName>
</protein>
<dbReference type="PATRIC" id="fig|1280949.3.peg.206"/>
<evidence type="ECO:0000259" key="4">
    <source>
        <dbReference type="PROSITE" id="PS50887"/>
    </source>
</evidence>
<evidence type="ECO:0000256" key="1">
    <source>
        <dbReference type="ARBA" id="ARBA00012528"/>
    </source>
</evidence>
<dbReference type="AlphaFoldDB" id="A0A069E8I1"/>